<evidence type="ECO:0000259" key="2">
    <source>
        <dbReference type="PROSITE" id="PS50076"/>
    </source>
</evidence>
<evidence type="ECO:0000313" key="4">
    <source>
        <dbReference type="Proteomes" id="UP000658720"/>
    </source>
</evidence>
<gene>
    <name evidence="3" type="ORF">IQ217_12240</name>
</gene>
<accession>A0ABR9VU66</accession>
<reference evidence="3 4" key="1">
    <citation type="submission" date="2020-10" db="EMBL/GenBank/DDBJ databases">
        <authorList>
            <person name="Castelo-Branco R."/>
            <person name="Eusebio N."/>
            <person name="Adriana R."/>
            <person name="Vieira A."/>
            <person name="Brugerolle De Fraissinette N."/>
            <person name="Rezende De Castro R."/>
            <person name="Schneider M.P."/>
            <person name="Vasconcelos V."/>
            <person name="Leao P.N."/>
        </authorList>
    </citation>
    <scope>NUCLEOTIDE SEQUENCE [LARGE SCALE GENOMIC DNA]</scope>
    <source>
        <strain evidence="3 4">LEGE 00031</strain>
    </source>
</reference>
<dbReference type="InterPro" id="IPR002939">
    <property type="entry name" value="DnaJ_C"/>
</dbReference>
<dbReference type="CDD" id="cd06257">
    <property type="entry name" value="DnaJ"/>
    <property type="match status" value="1"/>
</dbReference>
<dbReference type="PANTHER" id="PTHR43096:SF48">
    <property type="entry name" value="CHAPERONE PROTEIN DNAJ"/>
    <property type="match status" value="1"/>
</dbReference>
<protein>
    <submittedName>
        <fullName evidence="3">J domain-containing protein</fullName>
    </submittedName>
</protein>
<dbReference type="InterPro" id="IPR001623">
    <property type="entry name" value="DnaJ_domain"/>
</dbReference>
<dbReference type="Pfam" id="PF00226">
    <property type="entry name" value="DnaJ"/>
    <property type="match status" value="1"/>
</dbReference>
<dbReference type="InterPro" id="IPR008971">
    <property type="entry name" value="HSP40/DnaJ_pept-bd"/>
</dbReference>
<dbReference type="PROSITE" id="PS00636">
    <property type="entry name" value="DNAJ_1"/>
    <property type="match status" value="1"/>
</dbReference>
<dbReference type="RefSeq" id="WP_194020153.1">
    <property type="nucleotide sequence ID" value="NZ_JADEVV010000034.1"/>
</dbReference>
<dbReference type="InterPro" id="IPR018253">
    <property type="entry name" value="DnaJ_domain_CS"/>
</dbReference>
<organism evidence="3 4">
    <name type="scientific">Synechocystis salina LEGE 00031</name>
    <dbReference type="NCBI Taxonomy" id="1828736"/>
    <lineage>
        <taxon>Bacteria</taxon>
        <taxon>Bacillati</taxon>
        <taxon>Cyanobacteriota</taxon>
        <taxon>Cyanophyceae</taxon>
        <taxon>Synechococcales</taxon>
        <taxon>Merismopediaceae</taxon>
        <taxon>Synechocystis</taxon>
    </lineage>
</organism>
<dbReference type="PROSITE" id="PS50076">
    <property type="entry name" value="DNAJ_2"/>
    <property type="match status" value="1"/>
</dbReference>
<dbReference type="InterPro" id="IPR036869">
    <property type="entry name" value="J_dom_sf"/>
</dbReference>
<dbReference type="CDD" id="cd10747">
    <property type="entry name" value="DnaJ_C"/>
    <property type="match status" value="1"/>
</dbReference>
<evidence type="ECO:0000313" key="3">
    <source>
        <dbReference type="EMBL" id="MBE9254591.1"/>
    </source>
</evidence>
<dbReference type="Gene3D" id="1.10.287.110">
    <property type="entry name" value="DnaJ domain"/>
    <property type="match status" value="1"/>
</dbReference>
<dbReference type="Proteomes" id="UP000658720">
    <property type="component" value="Unassembled WGS sequence"/>
</dbReference>
<feature type="domain" description="J" evidence="2">
    <location>
        <begin position="8"/>
        <end position="73"/>
    </location>
</feature>
<comment type="caution">
    <text evidence="3">The sequence shown here is derived from an EMBL/GenBank/DDBJ whole genome shotgun (WGS) entry which is preliminary data.</text>
</comment>
<keyword evidence="1" id="KW-0143">Chaperone</keyword>
<keyword evidence="4" id="KW-1185">Reference proteome</keyword>
<dbReference type="Gene3D" id="2.60.260.20">
    <property type="entry name" value="Urease metallochaperone UreE, N-terminal domain"/>
    <property type="match status" value="2"/>
</dbReference>
<dbReference type="PANTHER" id="PTHR43096">
    <property type="entry name" value="DNAJ HOMOLOG 1, MITOCHONDRIAL-RELATED"/>
    <property type="match status" value="1"/>
</dbReference>
<name>A0ABR9VU66_9SYNC</name>
<dbReference type="SUPFAM" id="SSF46565">
    <property type="entry name" value="Chaperone J-domain"/>
    <property type="match status" value="1"/>
</dbReference>
<dbReference type="SMART" id="SM00271">
    <property type="entry name" value="DnaJ"/>
    <property type="match status" value="1"/>
</dbReference>
<evidence type="ECO:0000256" key="1">
    <source>
        <dbReference type="ARBA" id="ARBA00023186"/>
    </source>
</evidence>
<dbReference type="Pfam" id="PF01556">
    <property type="entry name" value="DnaJ_C"/>
    <property type="match status" value="1"/>
</dbReference>
<sequence>MASTDFKDYYQILGVGKTASEADIKKQFRKLALKYHPDKNPGDKAAEEKFKEISEAYEVLSDPEKRKKYDQFGRYWQQAGAAGQPGGGYGPGNAGVGVDFGGFDFSQYGNFDEFINELLGRFNTPGGGPRTSYGYSTGGPGFNDFGGFGNAQAPAGDREATLQLNLAEAFRGVEKRLNLGEEMVTVRIPAGAKNGSRVRVKGKGMANPYGQRGDLYLNLQLTSHPFFQFEGDNLVCELAIAPDEAVLGADIDVPTPDGMVRMKVPAGVKSGQSLRLKGKGWPNPKQGRGDQLVRLVITAPKNPSAVERECYEKIRAQRTENPRQAVEKYANLFG</sequence>
<dbReference type="EMBL" id="JADEVV010000034">
    <property type="protein sequence ID" value="MBE9254591.1"/>
    <property type="molecule type" value="Genomic_DNA"/>
</dbReference>
<proteinExistence type="predicted"/>
<dbReference type="SUPFAM" id="SSF49493">
    <property type="entry name" value="HSP40/DnaJ peptide-binding domain"/>
    <property type="match status" value="2"/>
</dbReference>
<dbReference type="PRINTS" id="PR00625">
    <property type="entry name" value="JDOMAIN"/>
</dbReference>